<dbReference type="PANTHER" id="PTHR34512">
    <property type="entry name" value="CELL SURFACE PROTEIN"/>
    <property type="match status" value="1"/>
</dbReference>
<gene>
    <name evidence="3" type="ORF">V22_34670</name>
</gene>
<evidence type="ECO:0000256" key="1">
    <source>
        <dbReference type="SAM" id="MobiDB-lite"/>
    </source>
</evidence>
<feature type="region of interest" description="Disordered" evidence="1">
    <location>
        <begin position="94"/>
        <end position="334"/>
    </location>
</feature>
<feature type="compositionally biased region" description="Basic and acidic residues" evidence="1">
    <location>
        <begin position="162"/>
        <end position="172"/>
    </location>
</feature>
<dbReference type="Pfam" id="PF13360">
    <property type="entry name" value="PQQ_2"/>
    <property type="match status" value="1"/>
</dbReference>
<dbReference type="SUPFAM" id="SSF50998">
    <property type="entry name" value="Quinoprotein alcohol dehydrogenase-like"/>
    <property type="match status" value="1"/>
</dbReference>
<evidence type="ECO:0000259" key="2">
    <source>
        <dbReference type="Pfam" id="PF13360"/>
    </source>
</evidence>
<dbReference type="OrthoDB" id="229752at2"/>
<evidence type="ECO:0000313" key="4">
    <source>
        <dbReference type="Proteomes" id="UP000319976"/>
    </source>
</evidence>
<dbReference type="Gene3D" id="2.130.10.10">
    <property type="entry name" value="YVTN repeat-like/Quinoprotein amine dehydrogenase"/>
    <property type="match status" value="1"/>
</dbReference>
<proteinExistence type="predicted"/>
<feature type="compositionally biased region" description="Low complexity" evidence="1">
    <location>
        <begin position="184"/>
        <end position="197"/>
    </location>
</feature>
<dbReference type="InterPro" id="IPR002372">
    <property type="entry name" value="PQQ_rpt_dom"/>
</dbReference>
<dbReference type="Proteomes" id="UP000319976">
    <property type="component" value="Chromosome"/>
</dbReference>
<name>A0A517TCV9_9PLAN</name>
<feature type="compositionally biased region" description="Gly residues" evidence="1">
    <location>
        <begin position="99"/>
        <end position="109"/>
    </location>
</feature>
<organism evidence="3 4">
    <name type="scientific">Calycomorphotria hydatis</name>
    <dbReference type="NCBI Taxonomy" id="2528027"/>
    <lineage>
        <taxon>Bacteria</taxon>
        <taxon>Pseudomonadati</taxon>
        <taxon>Planctomycetota</taxon>
        <taxon>Planctomycetia</taxon>
        <taxon>Planctomycetales</taxon>
        <taxon>Planctomycetaceae</taxon>
        <taxon>Calycomorphotria</taxon>
    </lineage>
</organism>
<dbReference type="AlphaFoldDB" id="A0A517TCV9"/>
<dbReference type="PANTHER" id="PTHR34512:SF30">
    <property type="entry name" value="OUTER MEMBRANE PROTEIN ASSEMBLY FACTOR BAMB"/>
    <property type="match status" value="1"/>
</dbReference>
<dbReference type="InterPro" id="IPR011047">
    <property type="entry name" value="Quinoprotein_ADH-like_sf"/>
</dbReference>
<sequence>MRSFLGTTVLLATILCLGTVADAGLIRGRITVVSEGLGRFRMEDTQGQKHSVKYNTRTRVRLDGRATSIKNIRVGQEVSVYTTTSGVANKITIREDAPEGGGTVNGLGGLADDNEKKWSDDSEDSGVKNPFGGINFGNSSDDAPKNPFGNASGGTLFNTPSKEMEKPEDKPADSGPVNPFAPKSSSGSNNSPGFNPFLPKSQQQEPAKSEEATNPFMPKPAGTNPFQPKSEPESSESAPTNPFQPKANNNPFEPTTGNKNPFAPSSPSPKPDDVASVGKDAPANPFGTPGAKMTPPDSEPETPIQLASNRNAKDDWPQFGGPARDNRSTSTGLLTEWPEDGPELLWTATGFGQGYSSVSVVGDRIYTLGTSGNEEQLFAVDAATGNIGGTIPVGPLYNDGQGNGPRSTPTFYEGKVYALGANGDLICVNDETGETVWSKNILAEYGGENIQWGISESPLIHNNQVIVTPGGSAASVVALNPHTGRETWRSQIPQQPKAGYSSAIATNFNRSPQLVVFTSHGLVGLDARSGNPLWGENSASNDTANCSLPLAWQNSIFYASGYGTGGSLVNLNGSARNVSASVAYHTDDMANHHGGMVIVGNYLYGSSNPGVLRCINLQSGDTVWQNRSVGKGSIIYADGHLYLRSERDAIALIEATPEGYREKSRFIQPNRSDRPAWAHLVIAQGKMFVRDQDKLLCYDVRAK</sequence>
<feature type="domain" description="Pyrrolo-quinoline quinone repeat" evidence="2">
    <location>
        <begin position="409"/>
        <end position="626"/>
    </location>
</feature>
<accession>A0A517TCV9</accession>
<dbReference type="RefSeq" id="WP_145265109.1">
    <property type="nucleotide sequence ID" value="NZ_CP036316.1"/>
</dbReference>
<evidence type="ECO:0000313" key="3">
    <source>
        <dbReference type="EMBL" id="QDT66202.1"/>
    </source>
</evidence>
<dbReference type="EMBL" id="CP036316">
    <property type="protein sequence ID" value="QDT66202.1"/>
    <property type="molecule type" value="Genomic_DNA"/>
</dbReference>
<keyword evidence="4" id="KW-1185">Reference proteome</keyword>
<dbReference type="KEGG" id="chya:V22_34670"/>
<feature type="compositionally biased region" description="Polar residues" evidence="1">
    <location>
        <begin position="240"/>
        <end position="263"/>
    </location>
</feature>
<reference evidence="3 4" key="1">
    <citation type="submission" date="2019-02" db="EMBL/GenBank/DDBJ databases">
        <title>Deep-cultivation of Planctomycetes and their phenomic and genomic characterization uncovers novel biology.</title>
        <authorList>
            <person name="Wiegand S."/>
            <person name="Jogler M."/>
            <person name="Boedeker C."/>
            <person name="Pinto D."/>
            <person name="Vollmers J."/>
            <person name="Rivas-Marin E."/>
            <person name="Kohn T."/>
            <person name="Peeters S.H."/>
            <person name="Heuer A."/>
            <person name="Rast P."/>
            <person name="Oberbeckmann S."/>
            <person name="Bunk B."/>
            <person name="Jeske O."/>
            <person name="Meyerdierks A."/>
            <person name="Storesund J.E."/>
            <person name="Kallscheuer N."/>
            <person name="Luecker S."/>
            <person name="Lage O.M."/>
            <person name="Pohl T."/>
            <person name="Merkel B.J."/>
            <person name="Hornburger P."/>
            <person name="Mueller R.-W."/>
            <person name="Bruemmer F."/>
            <person name="Labrenz M."/>
            <person name="Spormann A.M."/>
            <person name="Op den Camp H."/>
            <person name="Overmann J."/>
            <person name="Amann R."/>
            <person name="Jetten M.S.M."/>
            <person name="Mascher T."/>
            <person name="Medema M.H."/>
            <person name="Devos D.P."/>
            <person name="Kaster A.-K."/>
            <person name="Ovreas L."/>
            <person name="Rohde M."/>
            <person name="Galperin M.Y."/>
            <person name="Jogler C."/>
        </authorList>
    </citation>
    <scope>NUCLEOTIDE SEQUENCE [LARGE SCALE GENOMIC DNA]</scope>
    <source>
        <strain evidence="3 4">V22</strain>
    </source>
</reference>
<protein>
    <submittedName>
        <fullName evidence="3">Outer membrane biogenesis protein BamB</fullName>
    </submittedName>
</protein>
<dbReference type="InterPro" id="IPR015943">
    <property type="entry name" value="WD40/YVTN_repeat-like_dom_sf"/>
</dbReference>